<dbReference type="VEuPathDB" id="AmoebaDB:NAEGRDRAFT_76147"/>
<dbReference type="KEGG" id="ngr:NAEGRDRAFT_76147"/>
<dbReference type="Proteomes" id="UP000006671">
    <property type="component" value="Unassembled WGS sequence"/>
</dbReference>
<dbReference type="AlphaFoldDB" id="D2W417"/>
<dbReference type="RefSeq" id="XP_002668925.1">
    <property type="nucleotide sequence ID" value="XM_002668879.1"/>
</dbReference>
<dbReference type="InParanoid" id="D2W417"/>
<accession>D2W417</accession>
<reference evidence="1 2" key="1">
    <citation type="journal article" date="2010" name="Cell">
        <title>The genome of Naegleria gruberi illuminates early eukaryotic versatility.</title>
        <authorList>
            <person name="Fritz-Laylin L.K."/>
            <person name="Prochnik S.E."/>
            <person name="Ginger M.L."/>
            <person name="Dacks J.B."/>
            <person name="Carpenter M.L."/>
            <person name="Field M.C."/>
            <person name="Kuo A."/>
            <person name="Paredez A."/>
            <person name="Chapman J."/>
            <person name="Pham J."/>
            <person name="Shu S."/>
            <person name="Neupane R."/>
            <person name="Cipriano M."/>
            <person name="Mancuso J."/>
            <person name="Tu H."/>
            <person name="Salamov A."/>
            <person name="Lindquist E."/>
            <person name="Shapiro H."/>
            <person name="Lucas S."/>
            <person name="Grigoriev I.V."/>
            <person name="Cande W.Z."/>
            <person name="Fulton C."/>
            <person name="Rokhsar D.S."/>
            <person name="Dawson S.C."/>
        </authorList>
    </citation>
    <scope>NUCLEOTIDE SEQUENCE [LARGE SCALE GENOMIC DNA]</scope>
    <source>
        <strain evidence="1 2">NEG-M</strain>
    </source>
</reference>
<evidence type="ECO:0000313" key="2">
    <source>
        <dbReference type="Proteomes" id="UP000006671"/>
    </source>
</evidence>
<dbReference type="OMA" id="EYQQNQW"/>
<keyword evidence="2" id="KW-1185">Reference proteome</keyword>
<dbReference type="EMBL" id="GG738936">
    <property type="protein sequence ID" value="EFC36181.1"/>
    <property type="molecule type" value="Genomic_DNA"/>
</dbReference>
<organism evidence="2">
    <name type="scientific">Naegleria gruberi</name>
    <name type="common">Amoeba</name>
    <dbReference type="NCBI Taxonomy" id="5762"/>
    <lineage>
        <taxon>Eukaryota</taxon>
        <taxon>Discoba</taxon>
        <taxon>Heterolobosea</taxon>
        <taxon>Tetramitia</taxon>
        <taxon>Eutetramitia</taxon>
        <taxon>Vahlkampfiidae</taxon>
        <taxon>Naegleria</taxon>
    </lineage>
</organism>
<protein>
    <submittedName>
        <fullName evidence="1">Predicted protein</fullName>
    </submittedName>
</protein>
<name>D2W417_NAEGR</name>
<sequence>MQQQEPTSHQVVFTPLQLPADLTPGTSYVEYQQNQWTTIMTNTTALVSKSLETEAKLQDNANLFNQINNSLFKLQKELDPNNVKTMKTQLVNIQQQLEKVIRMTESVEDLLIFMRAQTH</sequence>
<gene>
    <name evidence="1" type="ORF">NAEGRDRAFT_76147</name>
</gene>
<dbReference type="OrthoDB" id="10315017at2759"/>
<dbReference type="GeneID" id="8860503"/>
<evidence type="ECO:0000313" key="1">
    <source>
        <dbReference type="EMBL" id="EFC36181.1"/>
    </source>
</evidence>
<proteinExistence type="predicted"/>